<dbReference type="GeneID" id="85317841"/>
<keyword evidence="1" id="KW-0732">Signal</keyword>
<dbReference type="EMBL" id="JAUIRO010000005">
    <property type="protein sequence ID" value="KAK0713058.1"/>
    <property type="molecule type" value="Genomic_DNA"/>
</dbReference>
<organism evidence="2 3">
    <name type="scientific">Lasiosphaeria miniovina</name>
    <dbReference type="NCBI Taxonomy" id="1954250"/>
    <lineage>
        <taxon>Eukaryota</taxon>
        <taxon>Fungi</taxon>
        <taxon>Dikarya</taxon>
        <taxon>Ascomycota</taxon>
        <taxon>Pezizomycotina</taxon>
        <taxon>Sordariomycetes</taxon>
        <taxon>Sordariomycetidae</taxon>
        <taxon>Sordariales</taxon>
        <taxon>Lasiosphaeriaceae</taxon>
        <taxon>Lasiosphaeria</taxon>
    </lineage>
</organism>
<name>A0AA40DVA2_9PEZI</name>
<feature type="chain" id="PRO_5041408647" description="Secreted protein" evidence="1">
    <location>
        <begin position="23"/>
        <end position="178"/>
    </location>
</feature>
<evidence type="ECO:0000313" key="2">
    <source>
        <dbReference type="EMBL" id="KAK0713058.1"/>
    </source>
</evidence>
<dbReference type="RefSeq" id="XP_060294381.1">
    <property type="nucleotide sequence ID" value="XM_060434571.1"/>
</dbReference>
<feature type="signal peptide" evidence="1">
    <location>
        <begin position="1"/>
        <end position="22"/>
    </location>
</feature>
<evidence type="ECO:0000256" key="1">
    <source>
        <dbReference type="SAM" id="SignalP"/>
    </source>
</evidence>
<sequence>MNGLVAMTAVTTMLLAASECSGGRRAVVPRWLRSLAAPISALSPFGWFVKSETTKKSQHNLFLIGQFNNKSSTLYLLFNHAHPAIAGARCPRPLISSSPRPPSAPWPNLPLLLSFLVVCGPPTKIPSTDTFNRFLHVCFLARECCPVRPSCVAKVDVVVELRLPAQPRPVSMVRQRIL</sequence>
<keyword evidence="3" id="KW-1185">Reference proteome</keyword>
<dbReference type="Proteomes" id="UP001172101">
    <property type="component" value="Unassembled WGS sequence"/>
</dbReference>
<proteinExistence type="predicted"/>
<comment type="caution">
    <text evidence="2">The sequence shown here is derived from an EMBL/GenBank/DDBJ whole genome shotgun (WGS) entry which is preliminary data.</text>
</comment>
<evidence type="ECO:0000313" key="3">
    <source>
        <dbReference type="Proteomes" id="UP001172101"/>
    </source>
</evidence>
<accession>A0AA40DVA2</accession>
<reference evidence="2" key="1">
    <citation type="submission" date="2023-06" db="EMBL/GenBank/DDBJ databases">
        <title>Genome-scale phylogeny and comparative genomics of the fungal order Sordariales.</title>
        <authorList>
            <consortium name="Lawrence Berkeley National Laboratory"/>
            <person name="Hensen N."/>
            <person name="Bonometti L."/>
            <person name="Westerberg I."/>
            <person name="Brannstrom I.O."/>
            <person name="Guillou S."/>
            <person name="Cros-Aarteil S."/>
            <person name="Calhoun S."/>
            <person name="Haridas S."/>
            <person name="Kuo A."/>
            <person name="Mondo S."/>
            <person name="Pangilinan J."/>
            <person name="Riley R."/>
            <person name="LaButti K."/>
            <person name="Andreopoulos B."/>
            <person name="Lipzen A."/>
            <person name="Chen C."/>
            <person name="Yanf M."/>
            <person name="Daum C."/>
            <person name="Ng V."/>
            <person name="Clum A."/>
            <person name="Steindorff A."/>
            <person name="Ohm R."/>
            <person name="Martin F."/>
            <person name="Silar P."/>
            <person name="Natvig D."/>
            <person name="Lalanne C."/>
            <person name="Gautier V."/>
            <person name="Ament-velasquez S.L."/>
            <person name="Kruys A."/>
            <person name="Hutchinson M.I."/>
            <person name="Powell A.J."/>
            <person name="Barry K."/>
            <person name="Miller A.N."/>
            <person name="Grigoriev I.V."/>
            <person name="Debuchy R."/>
            <person name="Gladieux P."/>
            <person name="Thoren M.H."/>
            <person name="Johannesson H."/>
        </authorList>
    </citation>
    <scope>NUCLEOTIDE SEQUENCE</scope>
    <source>
        <strain evidence="2">SMH2392-1A</strain>
    </source>
</reference>
<dbReference type="AlphaFoldDB" id="A0AA40DVA2"/>
<gene>
    <name evidence="2" type="ORF">B0T26DRAFT_353839</name>
</gene>
<protein>
    <recommendedName>
        <fullName evidence="4">Secreted protein</fullName>
    </recommendedName>
</protein>
<evidence type="ECO:0008006" key="4">
    <source>
        <dbReference type="Google" id="ProtNLM"/>
    </source>
</evidence>